<reference evidence="6 7" key="1">
    <citation type="submission" date="2020-11" db="EMBL/GenBank/DDBJ databases">
        <title>Pseudonocardia abyssalis sp. nov. and Pseudonocardia oceani sp. nov., description and phylogenomic analysis of two novel actinomycetes isolated from the deep Southern Ocean.</title>
        <authorList>
            <person name="Parra J."/>
        </authorList>
    </citation>
    <scope>NUCLEOTIDE SEQUENCE [LARGE SCALE GENOMIC DNA]</scope>
    <source>
        <strain evidence="7">KRD185</strain>
    </source>
</reference>
<gene>
    <name evidence="6" type="ORF">I4I82_22815</name>
</gene>
<dbReference type="PANTHER" id="PTHR30055">
    <property type="entry name" value="HTH-TYPE TRANSCRIPTIONAL REGULATOR RUTR"/>
    <property type="match status" value="1"/>
</dbReference>
<feature type="DNA-binding region" description="H-T-H motif" evidence="4">
    <location>
        <begin position="28"/>
        <end position="47"/>
    </location>
</feature>
<evidence type="ECO:0000256" key="4">
    <source>
        <dbReference type="PROSITE-ProRule" id="PRU00335"/>
    </source>
</evidence>
<dbReference type="Proteomes" id="UP000694300">
    <property type="component" value="Unassembled WGS sequence"/>
</dbReference>
<proteinExistence type="predicted"/>
<comment type="caution">
    <text evidence="6">The sequence shown here is derived from an EMBL/GenBank/DDBJ whole genome shotgun (WGS) entry which is preliminary data.</text>
</comment>
<keyword evidence="1" id="KW-0805">Transcription regulation</keyword>
<keyword evidence="2 4" id="KW-0238">DNA-binding</keyword>
<evidence type="ECO:0000313" key="7">
    <source>
        <dbReference type="Proteomes" id="UP000694300"/>
    </source>
</evidence>
<accession>A0ABS6UE25</accession>
<sequence length="192" mass="20883">MRVDAARNHERIVVAAGAAFEEDGPGVALDEVARRAGVAPATLYRRFRNRDELVRAVVEHVLATEVAPAAEVVTDDPWNDLVGMLGAVVDAFAAHRTVLRLARDVRAVDVDLVGAWVTAMERPLRRAIDAGRVRPELLGRDLAAVVVMALATVHERDPAGADRRRYLALLTDGLRPAPAPLPPPSDRRFGER</sequence>
<keyword evidence="7" id="KW-1185">Reference proteome</keyword>
<dbReference type="InterPro" id="IPR001647">
    <property type="entry name" value="HTH_TetR"/>
</dbReference>
<feature type="domain" description="HTH tetR-type" evidence="5">
    <location>
        <begin position="6"/>
        <end position="65"/>
    </location>
</feature>
<dbReference type="Pfam" id="PF00440">
    <property type="entry name" value="TetR_N"/>
    <property type="match status" value="1"/>
</dbReference>
<dbReference type="EMBL" id="JADQDF010000001">
    <property type="protein sequence ID" value="MBW0130490.1"/>
    <property type="molecule type" value="Genomic_DNA"/>
</dbReference>
<evidence type="ECO:0000256" key="3">
    <source>
        <dbReference type="ARBA" id="ARBA00023163"/>
    </source>
</evidence>
<evidence type="ECO:0000256" key="2">
    <source>
        <dbReference type="ARBA" id="ARBA00023125"/>
    </source>
</evidence>
<protein>
    <submittedName>
        <fullName evidence="6">TetR/AcrR family transcriptional regulator</fullName>
    </submittedName>
</protein>
<organism evidence="6 7">
    <name type="scientific">Pseudonocardia oceani</name>
    <dbReference type="NCBI Taxonomy" id="2792013"/>
    <lineage>
        <taxon>Bacteria</taxon>
        <taxon>Bacillati</taxon>
        <taxon>Actinomycetota</taxon>
        <taxon>Actinomycetes</taxon>
        <taxon>Pseudonocardiales</taxon>
        <taxon>Pseudonocardiaceae</taxon>
        <taxon>Pseudonocardia</taxon>
    </lineage>
</organism>
<dbReference type="PANTHER" id="PTHR30055:SF234">
    <property type="entry name" value="HTH-TYPE TRANSCRIPTIONAL REGULATOR BETI"/>
    <property type="match status" value="1"/>
</dbReference>
<evidence type="ECO:0000313" key="6">
    <source>
        <dbReference type="EMBL" id="MBW0130490.1"/>
    </source>
</evidence>
<evidence type="ECO:0000259" key="5">
    <source>
        <dbReference type="PROSITE" id="PS50977"/>
    </source>
</evidence>
<name>A0ABS6UE25_9PSEU</name>
<dbReference type="InterPro" id="IPR050109">
    <property type="entry name" value="HTH-type_TetR-like_transc_reg"/>
</dbReference>
<evidence type="ECO:0000256" key="1">
    <source>
        <dbReference type="ARBA" id="ARBA00023015"/>
    </source>
</evidence>
<dbReference type="PROSITE" id="PS50977">
    <property type="entry name" value="HTH_TETR_2"/>
    <property type="match status" value="1"/>
</dbReference>
<keyword evidence="3" id="KW-0804">Transcription</keyword>